<sequence length="69" mass="7607">MQAQFVAEAGALRLWMFFLPFCVVSATSRSAAGDTRSLYAIYNDIKSEIRDAAALSKVAVLMKQFCLGR</sequence>
<reference evidence="1 2" key="1">
    <citation type="submission" date="2016-10" db="EMBL/GenBank/DDBJ databases">
        <authorList>
            <person name="de Groot N.N."/>
        </authorList>
    </citation>
    <scope>NUCLEOTIDE SEQUENCE [LARGE SCALE GENOMIC DNA]</scope>
    <source>
        <strain evidence="1 2">CGMCC 1.7666</strain>
    </source>
</reference>
<keyword evidence="2" id="KW-1185">Reference proteome</keyword>
<dbReference type="STRING" id="549386.SAMN02927923_00689"/>
<dbReference type="EMBL" id="FMVJ01000002">
    <property type="protein sequence ID" value="SCY06609.1"/>
    <property type="molecule type" value="Genomic_DNA"/>
</dbReference>
<dbReference type="Proteomes" id="UP000199569">
    <property type="component" value="Unassembled WGS sequence"/>
</dbReference>
<name>A0A1G5CVL4_9HYPH</name>
<protein>
    <submittedName>
        <fullName evidence="1">Uncharacterized protein</fullName>
    </submittedName>
</protein>
<gene>
    <name evidence="1" type="ORF">SAMN02927923_00689</name>
</gene>
<dbReference type="AlphaFoldDB" id="A0A1G5CVL4"/>
<accession>A0A1G5CVL4</accession>
<evidence type="ECO:0000313" key="2">
    <source>
        <dbReference type="Proteomes" id="UP000199569"/>
    </source>
</evidence>
<proteinExistence type="predicted"/>
<evidence type="ECO:0000313" key="1">
    <source>
        <dbReference type="EMBL" id="SCY06609.1"/>
    </source>
</evidence>
<organism evidence="1 2">
    <name type="scientific">Microvirga guangxiensis</name>
    <dbReference type="NCBI Taxonomy" id="549386"/>
    <lineage>
        <taxon>Bacteria</taxon>
        <taxon>Pseudomonadati</taxon>
        <taxon>Pseudomonadota</taxon>
        <taxon>Alphaproteobacteria</taxon>
        <taxon>Hyphomicrobiales</taxon>
        <taxon>Methylobacteriaceae</taxon>
        <taxon>Microvirga</taxon>
    </lineage>
</organism>